<dbReference type="AlphaFoldDB" id="A0A8S9YVK1"/>
<feature type="compositionally biased region" description="Polar residues" evidence="9">
    <location>
        <begin position="250"/>
        <end position="266"/>
    </location>
</feature>
<keyword evidence="10" id="KW-0812">Transmembrane</keyword>
<dbReference type="CDD" id="cd20338">
    <property type="entry name" value="BRcat_RBR_RNF19"/>
    <property type="match status" value="1"/>
</dbReference>
<feature type="domain" description="RING-type" evidence="11">
    <location>
        <begin position="50"/>
        <end position="376"/>
    </location>
</feature>
<keyword evidence="13" id="KW-1185">Reference proteome</keyword>
<evidence type="ECO:0000256" key="7">
    <source>
        <dbReference type="ARBA" id="ARBA00022786"/>
    </source>
</evidence>
<evidence type="ECO:0000256" key="1">
    <source>
        <dbReference type="ARBA" id="ARBA00001798"/>
    </source>
</evidence>
<evidence type="ECO:0000313" key="12">
    <source>
        <dbReference type="EMBL" id="KAF7257083.1"/>
    </source>
</evidence>
<sequence length="489" mass="53334">MGNTQNSHSSPPSSPRPSLLRRLMRRMHSGNRAVGPSRANSALLMPVTEHDGECPVCFQPAEVLVQFSPCSHKACTVCWLTFMCTEIDNFAMARLTCIGCKEPLDSSTVVNMLTGAILSPDSYGTGAYSAEQVSSLVDSCTRMLARYEEFLLRRALAKDPDTRWCPYGCGYGLIARGFKPCPQIVCERPECHGQSFCYNCQRPWSTDEESGVHRCSPAGANRNDVLGGVYAFFGITQIRRRLSTPIESAPNPSSRRPSFQRLSSQPPAELTPMNETESLPFASGSVSEEPSSEVSQTRMEKDSSVHSSSASIRELSENVVDETKPCPTCGSLIQKVDDGSCNHITCSICGADFCWLCLKPLSVGHYLSFSGCTVWGRRRWSPVRRALVILGLMFGTPVLLPIGVALAIPTATIGLTTLLCSKVSRLYQNRKVTRGFVVFGTCLVGLLVTSFLSVVTVTILSLLFLGYVYIFLPTSALVSACRLVGRRSS</sequence>
<feature type="transmembrane region" description="Helical" evidence="10">
    <location>
        <begin position="466"/>
        <end position="485"/>
    </location>
</feature>
<dbReference type="GO" id="GO:0016567">
    <property type="term" value="P:protein ubiquitination"/>
    <property type="evidence" value="ECO:0007669"/>
    <property type="project" value="InterPro"/>
</dbReference>
<comment type="caution">
    <text evidence="12">The sequence shown here is derived from an EMBL/GenBank/DDBJ whole genome shotgun (WGS) entry which is preliminary data.</text>
</comment>
<dbReference type="Gene3D" id="1.20.120.1750">
    <property type="match status" value="1"/>
</dbReference>
<evidence type="ECO:0000256" key="4">
    <source>
        <dbReference type="ARBA" id="ARBA00022723"/>
    </source>
</evidence>
<name>A0A8S9YVK1_9TREM</name>
<keyword evidence="6" id="KW-0863">Zinc-finger</keyword>
<comment type="catalytic activity">
    <reaction evidence="1">
        <text>[E2 ubiquitin-conjugating enzyme]-S-ubiquitinyl-L-cysteine + [acceptor protein]-L-lysine = [E2 ubiquitin-conjugating enzyme]-L-cysteine + [acceptor protein]-N(6)-ubiquitinyl-L-lysine.</text>
        <dbReference type="EC" id="2.3.2.31"/>
    </reaction>
</comment>
<keyword evidence="4" id="KW-0479">Metal-binding</keyword>
<gene>
    <name evidence="12" type="ORF">EG68_05569</name>
</gene>
<protein>
    <recommendedName>
        <fullName evidence="2">RBR-type E3 ubiquitin transferase</fullName>
        <ecNumber evidence="2">2.3.2.31</ecNumber>
    </recommendedName>
</protein>
<dbReference type="InterPro" id="IPR002867">
    <property type="entry name" value="IBR_dom"/>
</dbReference>
<keyword evidence="5" id="KW-0677">Repeat</keyword>
<evidence type="ECO:0000256" key="3">
    <source>
        <dbReference type="ARBA" id="ARBA00022679"/>
    </source>
</evidence>
<feature type="transmembrane region" description="Helical" evidence="10">
    <location>
        <begin position="436"/>
        <end position="460"/>
    </location>
</feature>
<dbReference type="Pfam" id="PF22191">
    <property type="entry name" value="IBR_1"/>
    <property type="match status" value="1"/>
</dbReference>
<dbReference type="EMBL" id="JTDE01002644">
    <property type="protein sequence ID" value="KAF7257083.1"/>
    <property type="molecule type" value="Genomic_DNA"/>
</dbReference>
<evidence type="ECO:0000256" key="10">
    <source>
        <dbReference type="SAM" id="Phobius"/>
    </source>
</evidence>
<dbReference type="InterPro" id="IPR044066">
    <property type="entry name" value="TRIAD_supradom"/>
</dbReference>
<dbReference type="InterPro" id="IPR031127">
    <property type="entry name" value="E3_UB_ligase_RBR"/>
</dbReference>
<feature type="region of interest" description="Disordered" evidence="9">
    <location>
        <begin position="244"/>
        <end position="316"/>
    </location>
</feature>
<evidence type="ECO:0000256" key="2">
    <source>
        <dbReference type="ARBA" id="ARBA00012251"/>
    </source>
</evidence>
<keyword evidence="8" id="KW-0862">Zinc</keyword>
<dbReference type="PANTHER" id="PTHR11685">
    <property type="entry name" value="RBR FAMILY RING FINGER AND IBR DOMAIN-CONTAINING"/>
    <property type="match status" value="1"/>
</dbReference>
<dbReference type="GO" id="GO:0008270">
    <property type="term" value="F:zinc ion binding"/>
    <property type="evidence" value="ECO:0007669"/>
    <property type="project" value="UniProtKB-KW"/>
</dbReference>
<keyword evidence="10" id="KW-1133">Transmembrane helix</keyword>
<keyword evidence="3" id="KW-0808">Transferase</keyword>
<evidence type="ECO:0000256" key="5">
    <source>
        <dbReference type="ARBA" id="ARBA00022737"/>
    </source>
</evidence>
<proteinExistence type="predicted"/>
<dbReference type="Pfam" id="PF01485">
    <property type="entry name" value="IBR"/>
    <property type="match status" value="1"/>
</dbReference>
<dbReference type="PROSITE" id="PS51873">
    <property type="entry name" value="TRIAD"/>
    <property type="match status" value="1"/>
</dbReference>
<evidence type="ECO:0000256" key="6">
    <source>
        <dbReference type="ARBA" id="ARBA00022771"/>
    </source>
</evidence>
<dbReference type="SUPFAM" id="SSF57850">
    <property type="entry name" value="RING/U-box"/>
    <property type="match status" value="3"/>
</dbReference>
<dbReference type="EC" id="2.3.2.31" evidence="2"/>
<keyword evidence="10" id="KW-0472">Membrane</keyword>
<evidence type="ECO:0000256" key="8">
    <source>
        <dbReference type="ARBA" id="ARBA00022833"/>
    </source>
</evidence>
<evidence type="ECO:0000313" key="13">
    <source>
        <dbReference type="Proteomes" id="UP000822476"/>
    </source>
</evidence>
<dbReference type="Proteomes" id="UP000822476">
    <property type="component" value="Unassembled WGS sequence"/>
</dbReference>
<dbReference type="Gene3D" id="3.30.40.10">
    <property type="entry name" value="Zinc/RING finger domain, C3HC4 (zinc finger)"/>
    <property type="match status" value="1"/>
</dbReference>
<dbReference type="OrthoDB" id="1431934at2759"/>
<feature type="compositionally biased region" description="Low complexity" evidence="9">
    <location>
        <begin position="283"/>
        <end position="295"/>
    </location>
</feature>
<reference evidence="12" key="1">
    <citation type="submission" date="2019-07" db="EMBL/GenBank/DDBJ databases">
        <title>Annotation for the trematode Paragonimus miyazaki's.</title>
        <authorList>
            <person name="Choi Y.-J."/>
        </authorList>
    </citation>
    <scope>NUCLEOTIDE SEQUENCE</scope>
    <source>
        <strain evidence="12">Japan</strain>
    </source>
</reference>
<accession>A0A8S9YVK1</accession>
<feature type="transmembrane region" description="Helical" evidence="10">
    <location>
        <begin position="387"/>
        <end position="415"/>
    </location>
</feature>
<evidence type="ECO:0000256" key="9">
    <source>
        <dbReference type="SAM" id="MobiDB-lite"/>
    </source>
</evidence>
<dbReference type="SMART" id="SM00647">
    <property type="entry name" value="IBR"/>
    <property type="match status" value="2"/>
</dbReference>
<dbReference type="InterPro" id="IPR013083">
    <property type="entry name" value="Znf_RING/FYVE/PHD"/>
</dbReference>
<evidence type="ECO:0000259" key="11">
    <source>
        <dbReference type="PROSITE" id="PS51873"/>
    </source>
</evidence>
<dbReference type="GO" id="GO:0061630">
    <property type="term" value="F:ubiquitin protein ligase activity"/>
    <property type="evidence" value="ECO:0007669"/>
    <property type="project" value="UniProtKB-EC"/>
</dbReference>
<keyword evidence="7" id="KW-0833">Ubl conjugation pathway</keyword>
<organism evidence="12 13">
    <name type="scientific">Paragonimus skrjabini miyazakii</name>
    <dbReference type="NCBI Taxonomy" id="59628"/>
    <lineage>
        <taxon>Eukaryota</taxon>
        <taxon>Metazoa</taxon>
        <taxon>Spiralia</taxon>
        <taxon>Lophotrochozoa</taxon>
        <taxon>Platyhelminthes</taxon>
        <taxon>Trematoda</taxon>
        <taxon>Digenea</taxon>
        <taxon>Plagiorchiida</taxon>
        <taxon>Troglotremata</taxon>
        <taxon>Troglotrematidae</taxon>
        <taxon>Paragonimus</taxon>
    </lineage>
</organism>